<dbReference type="InterPro" id="IPR049492">
    <property type="entry name" value="BD-FAE-like_dom"/>
</dbReference>
<dbReference type="InterPro" id="IPR029058">
    <property type="entry name" value="AB_hydrolase_fold"/>
</dbReference>
<sequence length="314" mass="34869">MKIFSQANNLCKFTSFLYRLINCFIFSLLAAASTRAAMPGAGHDIQPGIIYHRTGDEVLTGDLYRPKGNGKHPVLIAVHGGDWRFADASLYKHWGPYLAKNGYAVFAVNYRLVKDKTNLYPTAVHDVRAAVQFLRQQAATYQLDPDRIGLMGDSAGAQLATLVALAGDQPPFSDGMNPTTKVKVCIGIYGSYDLTAKWEHSNRYYPDNNIAQGFLGSSLIDNRKIYFEASPLSYVTRDNNHTQFLLSWGAKDKFVDPEEQSMTFMHALKQAGFSVSSVVLKNAGHYWASEPIKVPGTDSGYLAPRLLQFLKEKL</sequence>
<dbReference type="EMBL" id="JACOFX010000002">
    <property type="protein sequence ID" value="MBC3907462.1"/>
    <property type="molecule type" value="Genomic_DNA"/>
</dbReference>
<keyword evidence="1 4" id="KW-0378">Hydrolase</keyword>
<keyword evidence="5" id="KW-1185">Reference proteome</keyword>
<dbReference type="SUPFAM" id="SSF53474">
    <property type="entry name" value="alpha/beta-Hydrolases"/>
    <property type="match status" value="1"/>
</dbReference>
<evidence type="ECO:0000313" key="4">
    <source>
        <dbReference type="EMBL" id="MBC3907462.1"/>
    </source>
</evidence>
<keyword evidence="2" id="KW-0732">Signal</keyword>
<evidence type="ECO:0000313" key="5">
    <source>
        <dbReference type="Proteomes" id="UP000646911"/>
    </source>
</evidence>
<proteinExistence type="predicted"/>
<evidence type="ECO:0000256" key="2">
    <source>
        <dbReference type="SAM" id="SignalP"/>
    </source>
</evidence>
<protein>
    <submittedName>
        <fullName evidence="4">Alpha/beta hydrolase</fullName>
    </submittedName>
</protein>
<accession>A0ABR6Z6Q7</accession>
<gene>
    <name evidence="4" type="ORF">H8L47_07790</name>
</gene>
<name>A0ABR6Z6Q7_9BURK</name>
<organism evidence="4 5">
    <name type="scientific">Undibacterium umbellatum</name>
    <dbReference type="NCBI Taxonomy" id="2762300"/>
    <lineage>
        <taxon>Bacteria</taxon>
        <taxon>Pseudomonadati</taxon>
        <taxon>Pseudomonadota</taxon>
        <taxon>Betaproteobacteria</taxon>
        <taxon>Burkholderiales</taxon>
        <taxon>Oxalobacteraceae</taxon>
        <taxon>Undibacterium</taxon>
    </lineage>
</organism>
<feature type="chain" id="PRO_5045560393" evidence="2">
    <location>
        <begin position="37"/>
        <end position="314"/>
    </location>
</feature>
<dbReference type="GO" id="GO:0016787">
    <property type="term" value="F:hydrolase activity"/>
    <property type="evidence" value="ECO:0007669"/>
    <property type="project" value="UniProtKB-KW"/>
</dbReference>
<dbReference type="RefSeq" id="WP_186952987.1">
    <property type="nucleotide sequence ID" value="NZ_JACOFX010000002.1"/>
</dbReference>
<dbReference type="PANTHER" id="PTHR48081">
    <property type="entry name" value="AB HYDROLASE SUPERFAMILY PROTEIN C4A8.06C"/>
    <property type="match status" value="1"/>
</dbReference>
<comment type="caution">
    <text evidence="4">The sequence shown here is derived from an EMBL/GenBank/DDBJ whole genome shotgun (WGS) entry which is preliminary data.</text>
</comment>
<feature type="domain" description="BD-FAE-like" evidence="3">
    <location>
        <begin position="62"/>
        <end position="268"/>
    </location>
</feature>
<reference evidence="4 5" key="1">
    <citation type="submission" date="2020-08" db="EMBL/GenBank/DDBJ databases">
        <title>Novel species isolated from subtropical streams in China.</title>
        <authorList>
            <person name="Lu H."/>
        </authorList>
    </citation>
    <scope>NUCLEOTIDE SEQUENCE [LARGE SCALE GENOMIC DNA]</scope>
    <source>
        <strain evidence="4 5">NL8W</strain>
    </source>
</reference>
<feature type="signal peptide" evidence="2">
    <location>
        <begin position="1"/>
        <end position="36"/>
    </location>
</feature>
<evidence type="ECO:0000256" key="1">
    <source>
        <dbReference type="ARBA" id="ARBA00022801"/>
    </source>
</evidence>
<dbReference type="InterPro" id="IPR050300">
    <property type="entry name" value="GDXG_lipolytic_enzyme"/>
</dbReference>
<dbReference type="Pfam" id="PF20434">
    <property type="entry name" value="BD-FAE"/>
    <property type="match status" value="1"/>
</dbReference>
<dbReference type="Gene3D" id="3.40.50.1820">
    <property type="entry name" value="alpha/beta hydrolase"/>
    <property type="match status" value="1"/>
</dbReference>
<evidence type="ECO:0000259" key="3">
    <source>
        <dbReference type="Pfam" id="PF20434"/>
    </source>
</evidence>
<dbReference type="Proteomes" id="UP000646911">
    <property type="component" value="Unassembled WGS sequence"/>
</dbReference>